<evidence type="ECO:0000256" key="4">
    <source>
        <dbReference type="ARBA" id="ARBA00022801"/>
    </source>
</evidence>
<dbReference type="Gene3D" id="3.40.50.200">
    <property type="entry name" value="Peptidase S8/S53 domain"/>
    <property type="match status" value="1"/>
</dbReference>
<feature type="domain" description="Peptidase S8/S53" evidence="7">
    <location>
        <begin position="1"/>
        <end position="277"/>
    </location>
</feature>
<keyword evidence="5" id="KW-0720">Serine protease</keyword>
<dbReference type="EMBL" id="JAMRDG010000001">
    <property type="protein sequence ID" value="KAJ3705829.1"/>
    <property type="molecule type" value="Genomic_DNA"/>
</dbReference>
<evidence type="ECO:0000313" key="9">
    <source>
        <dbReference type="Proteomes" id="UP001210211"/>
    </source>
</evidence>
<evidence type="ECO:0000256" key="6">
    <source>
        <dbReference type="PROSITE-ProRule" id="PRU01240"/>
    </source>
</evidence>
<dbReference type="CDD" id="cd02120">
    <property type="entry name" value="PA_subtilisin_like"/>
    <property type="match status" value="1"/>
</dbReference>
<keyword evidence="3" id="KW-0732">Signal</keyword>
<comment type="caution">
    <text evidence="6">Lacks conserved residue(s) required for the propagation of feature annotation.</text>
</comment>
<dbReference type="Proteomes" id="UP001210211">
    <property type="component" value="Unassembled WGS sequence"/>
</dbReference>
<dbReference type="InterPro" id="IPR045051">
    <property type="entry name" value="SBT"/>
</dbReference>
<reference evidence="8 9" key="1">
    <citation type="journal article" date="2022" name="Cell">
        <title>Repeat-based holocentromeres influence genome architecture and karyotype evolution.</title>
        <authorList>
            <person name="Hofstatter P.G."/>
            <person name="Thangavel G."/>
            <person name="Lux T."/>
            <person name="Neumann P."/>
            <person name="Vondrak T."/>
            <person name="Novak P."/>
            <person name="Zhang M."/>
            <person name="Costa L."/>
            <person name="Castellani M."/>
            <person name="Scott A."/>
            <person name="Toegelov H."/>
            <person name="Fuchs J."/>
            <person name="Mata-Sucre Y."/>
            <person name="Dias Y."/>
            <person name="Vanzela A.L.L."/>
            <person name="Huettel B."/>
            <person name="Almeida C.C.S."/>
            <person name="Simkova H."/>
            <person name="Souza G."/>
            <person name="Pedrosa-Harand A."/>
            <person name="Macas J."/>
            <person name="Mayer K.F.X."/>
            <person name="Houben A."/>
            <person name="Marques A."/>
        </authorList>
    </citation>
    <scope>NUCLEOTIDE SEQUENCE [LARGE SCALE GENOMIC DNA]</scope>
    <source>
        <strain evidence="8">RhyTen1mFocal</strain>
    </source>
</reference>
<dbReference type="SUPFAM" id="SSF52743">
    <property type="entry name" value="Subtilisin-like"/>
    <property type="match status" value="1"/>
</dbReference>
<dbReference type="AlphaFoldDB" id="A0AAD5ZXD7"/>
<evidence type="ECO:0000256" key="3">
    <source>
        <dbReference type="ARBA" id="ARBA00022729"/>
    </source>
</evidence>
<dbReference type="InterPro" id="IPR023828">
    <property type="entry name" value="Peptidase_S8_Ser-AS"/>
</dbReference>
<keyword evidence="4" id="KW-0378">Hydrolase</keyword>
<proteinExistence type="inferred from homology"/>
<dbReference type="PANTHER" id="PTHR10795">
    <property type="entry name" value="PROPROTEIN CONVERTASE SUBTILISIN/KEXIN"/>
    <property type="match status" value="1"/>
</dbReference>
<sequence length="315" mass="33327">MSIGGPGEISGTLHAVAKGITVVFAAGNDGPAPQSVQNNVPWVISVAASTIDRFFPTVITLGNGQRLVGQSIFVETRQSNTNNFTLLVDGSSCDNITLSKMNVTNKIVLCYDPTIVAEILPQNNFNEVIVNVLNAGGMGLIYAQYTVNVIVPRRIPFALVDFEIANKIYSYISSTSIPLVKISPPYTIEGKHVPAPRVAAFSSRGPNPTFPGILKPDIAAPGVSILAAVNVGYEFKDGTSMACPHVTGIVALLKIVHPDWSPAAIKSAIVTTASVSDAYGVQIEAEATPRKIADPFDYGGGCWIISRSCADLEII</sequence>
<evidence type="ECO:0000256" key="1">
    <source>
        <dbReference type="ARBA" id="ARBA00011073"/>
    </source>
</evidence>
<dbReference type="InterPro" id="IPR036852">
    <property type="entry name" value="Peptidase_S8/S53_dom_sf"/>
</dbReference>
<dbReference type="GO" id="GO:0006508">
    <property type="term" value="P:proteolysis"/>
    <property type="evidence" value="ECO:0007669"/>
    <property type="project" value="UniProtKB-KW"/>
</dbReference>
<dbReference type="Pfam" id="PF00082">
    <property type="entry name" value="Peptidase_S8"/>
    <property type="match status" value="1"/>
</dbReference>
<dbReference type="PROSITE" id="PS00138">
    <property type="entry name" value="SUBTILASE_SER"/>
    <property type="match status" value="1"/>
</dbReference>
<dbReference type="Gene3D" id="3.50.30.30">
    <property type="match status" value="1"/>
</dbReference>
<comment type="similarity">
    <text evidence="1 6">Belongs to the peptidase S8 family.</text>
</comment>
<gene>
    <name evidence="8" type="ORF">LUZ61_009534</name>
</gene>
<evidence type="ECO:0000259" key="7">
    <source>
        <dbReference type="Pfam" id="PF00082"/>
    </source>
</evidence>
<keyword evidence="2" id="KW-0645">Protease</keyword>
<dbReference type="GO" id="GO:0004252">
    <property type="term" value="F:serine-type endopeptidase activity"/>
    <property type="evidence" value="ECO:0007669"/>
    <property type="project" value="InterPro"/>
</dbReference>
<comment type="caution">
    <text evidence="8">The sequence shown here is derived from an EMBL/GenBank/DDBJ whole genome shotgun (WGS) entry which is preliminary data.</text>
</comment>
<dbReference type="InterPro" id="IPR000209">
    <property type="entry name" value="Peptidase_S8/S53_dom"/>
</dbReference>
<name>A0AAD5ZXD7_9POAL</name>
<dbReference type="PROSITE" id="PS51892">
    <property type="entry name" value="SUBTILASE"/>
    <property type="match status" value="1"/>
</dbReference>
<evidence type="ECO:0000256" key="2">
    <source>
        <dbReference type="ARBA" id="ARBA00022670"/>
    </source>
</evidence>
<evidence type="ECO:0000256" key="5">
    <source>
        <dbReference type="ARBA" id="ARBA00022825"/>
    </source>
</evidence>
<accession>A0AAD5ZXD7</accession>
<keyword evidence="9" id="KW-1185">Reference proteome</keyword>
<evidence type="ECO:0000313" key="8">
    <source>
        <dbReference type="EMBL" id="KAJ3705829.1"/>
    </source>
</evidence>
<organism evidence="8 9">
    <name type="scientific">Rhynchospora tenuis</name>
    <dbReference type="NCBI Taxonomy" id="198213"/>
    <lineage>
        <taxon>Eukaryota</taxon>
        <taxon>Viridiplantae</taxon>
        <taxon>Streptophyta</taxon>
        <taxon>Embryophyta</taxon>
        <taxon>Tracheophyta</taxon>
        <taxon>Spermatophyta</taxon>
        <taxon>Magnoliopsida</taxon>
        <taxon>Liliopsida</taxon>
        <taxon>Poales</taxon>
        <taxon>Cyperaceae</taxon>
        <taxon>Cyperoideae</taxon>
        <taxon>Rhynchosporeae</taxon>
        <taxon>Rhynchospora</taxon>
    </lineage>
</organism>
<protein>
    <recommendedName>
        <fullName evidence="7">Peptidase S8/S53 domain-containing protein</fullName>
    </recommendedName>
</protein>